<gene>
    <name evidence="2" type="ORF">GCM10009118_28230</name>
</gene>
<comment type="caution">
    <text evidence="2">The sequence shown here is derived from an EMBL/GenBank/DDBJ whole genome shotgun (WGS) entry which is preliminary data.</text>
</comment>
<dbReference type="PRINTS" id="PR00095">
    <property type="entry name" value="ANTSNTHASEI"/>
</dbReference>
<dbReference type="Gene3D" id="3.60.120.10">
    <property type="entry name" value="Anthranilate synthase"/>
    <property type="match status" value="1"/>
</dbReference>
<dbReference type="RefSeq" id="WP_343789189.1">
    <property type="nucleotide sequence ID" value="NZ_BAAAFH010000022.1"/>
</dbReference>
<dbReference type="EMBL" id="BAAAFH010000022">
    <property type="protein sequence ID" value="GAA0876413.1"/>
    <property type="molecule type" value="Genomic_DNA"/>
</dbReference>
<reference evidence="3" key="1">
    <citation type="journal article" date="2019" name="Int. J. Syst. Evol. Microbiol.">
        <title>The Global Catalogue of Microorganisms (GCM) 10K type strain sequencing project: providing services to taxonomists for standard genome sequencing and annotation.</title>
        <authorList>
            <consortium name="The Broad Institute Genomics Platform"/>
            <consortium name="The Broad Institute Genome Sequencing Center for Infectious Disease"/>
            <person name="Wu L."/>
            <person name="Ma J."/>
        </authorList>
    </citation>
    <scope>NUCLEOTIDE SEQUENCE [LARGE SCALE GENOMIC DNA]</scope>
    <source>
        <strain evidence="3">JCM 16083</strain>
    </source>
</reference>
<proteinExistence type="predicted"/>
<dbReference type="InterPro" id="IPR019999">
    <property type="entry name" value="Anth_synth_I-like"/>
</dbReference>
<dbReference type="PANTHER" id="PTHR11236:SF18">
    <property type="entry name" value="AMINODEOXYCHORISMATE SYNTHASE"/>
    <property type="match status" value="1"/>
</dbReference>
<dbReference type="SUPFAM" id="SSF56322">
    <property type="entry name" value="ADC synthase"/>
    <property type="match status" value="1"/>
</dbReference>
<keyword evidence="3" id="KW-1185">Reference proteome</keyword>
<name>A0ABP3Y6Y5_9FLAO</name>
<dbReference type="InterPro" id="IPR005801">
    <property type="entry name" value="ADC_synthase"/>
</dbReference>
<dbReference type="Proteomes" id="UP001501126">
    <property type="component" value="Unassembled WGS sequence"/>
</dbReference>
<evidence type="ECO:0000313" key="3">
    <source>
        <dbReference type="Proteomes" id="UP001501126"/>
    </source>
</evidence>
<organism evidence="2 3">
    <name type="scientific">Wandonia haliotis</name>
    <dbReference type="NCBI Taxonomy" id="574963"/>
    <lineage>
        <taxon>Bacteria</taxon>
        <taxon>Pseudomonadati</taxon>
        <taxon>Bacteroidota</taxon>
        <taxon>Flavobacteriia</taxon>
        <taxon>Flavobacteriales</taxon>
        <taxon>Crocinitomicaceae</taxon>
        <taxon>Wandonia</taxon>
    </lineage>
</organism>
<feature type="domain" description="Chorismate-utilising enzyme C-terminal" evidence="1">
    <location>
        <begin position="130"/>
        <end position="387"/>
    </location>
</feature>
<protein>
    <submittedName>
        <fullName evidence="2">Anthranilate synthase component I family protein</fullName>
    </submittedName>
</protein>
<dbReference type="Pfam" id="PF00425">
    <property type="entry name" value="Chorismate_bind"/>
    <property type="match status" value="1"/>
</dbReference>
<accession>A0ABP3Y6Y5</accession>
<dbReference type="PANTHER" id="PTHR11236">
    <property type="entry name" value="AMINOBENZOATE/ANTHRANILATE SYNTHASE"/>
    <property type="match status" value="1"/>
</dbReference>
<evidence type="ECO:0000259" key="1">
    <source>
        <dbReference type="Pfam" id="PF00425"/>
    </source>
</evidence>
<evidence type="ECO:0000313" key="2">
    <source>
        <dbReference type="EMBL" id="GAA0876413.1"/>
    </source>
</evidence>
<sequence>MKEAEHTSLFYFNSNSGDTWLCIGSEKELVFEDRVNWKEVDDFTEQFRKDYIVALIGFDVKNSIEQLHSSNEDHFQSPAFAFIVPQTVYHIRENVADLVKGKSRTDILLKFLEEPQPDTPSFQLHPRLSKKEYLKKIERIQEYIQKGDSYEVNFCQIFEKKNVSPFNYLDTYKRIHNTTKAPFSAFIDWREFKMMGASPERFIKRVGHLLVSQPIKGTRKRGNSAYEDELLKKELINSEKEKAENVMIVDLVRNDLAKVALPGSVKVEELFGLYTFESVHQLISTVICTLREDTTFSQILKATFPMGSMTGAPKIRSLELIEELENFKRGWYSGSVGLIQPKGNFDLNVVIRTLLYNEKNKYLCCPVGGAITDLSSPEEEYEECLVKIERLVTNQDESLV</sequence>
<dbReference type="InterPro" id="IPR015890">
    <property type="entry name" value="Chorismate_C"/>
</dbReference>